<evidence type="ECO:0000256" key="15">
    <source>
        <dbReference type="SAM" id="MobiDB-lite"/>
    </source>
</evidence>
<keyword evidence="18" id="KW-1185">Reference proteome</keyword>
<dbReference type="Proteomes" id="UP000053201">
    <property type="component" value="Unassembled WGS sequence"/>
</dbReference>
<dbReference type="OrthoDB" id="438440at2759"/>
<keyword evidence="3" id="KW-1003">Cell membrane</keyword>
<dbReference type="EMBL" id="KQ257455">
    <property type="protein sequence ID" value="KND00726.1"/>
    <property type="molecule type" value="Genomic_DNA"/>
</dbReference>
<dbReference type="EC" id="3.1.1.116" evidence="14"/>
<reference evidence="17 18" key="1">
    <citation type="submission" date="2009-08" db="EMBL/GenBank/DDBJ databases">
        <title>The Genome Sequence of Spizellomyces punctatus strain DAOM BR117.</title>
        <authorList>
            <consortium name="The Broad Institute Genome Sequencing Platform"/>
            <person name="Russ C."/>
            <person name="Cuomo C."/>
            <person name="Shea T."/>
            <person name="Young S.K."/>
            <person name="Zeng Q."/>
            <person name="Koehrsen M."/>
            <person name="Haas B."/>
            <person name="Borodovsky M."/>
            <person name="Guigo R."/>
            <person name="Alvarado L."/>
            <person name="Berlin A."/>
            <person name="Bochicchio J."/>
            <person name="Borenstein D."/>
            <person name="Chapman S."/>
            <person name="Chen Z."/>
            <person name="Engels R."/>
            <person name="Freedman E."/>
            <person name="Gellesch M."/>
            <person name="Goldberg J."/>
            <person name="Griggs A."/>
            <person name="Gujja S."/>
            <person name="Heiman D."/>
            <person name="Hepburn T."/>
            <person name="Howarth C."/>
            <person name="Jen D."/>
            <person name="Larson L."/>
            <person name="Lewis B."/>
            <person name="Mehta T."/>
            <person name="Park D."/>
            <person name="Pearson M."/>
            <person name="Roberts A."/>
            <person name="Saif S."/>
            <person name="Shenoy N."/>
            <person name="Sisk P."/>
            <person name="Stolte C."/>
            <person name="Sykes S."/>
            <person name="Thomson T."/>
            <person name="Walk T."/>
            <person name="White J."/>
            <person name="Yandava C."/>
            <person name="Burger G."/>
            <person name="Gray M.W."/>
            <person name="Holland P.W.H."/>
            <person name="King N."/>
            <person name="Lang F.B.F."/>
            <person name="Roger A.J."/>
            <person name="Ruiz-Trillo I."/>
            <person name="Lander E."/>
            <person name="Nusbaum C."/>
        </authorList>
    </citation>
    <scope>NUCLEOTIDE SEQUENCE [LARGE SCALE GENOMIC DNA]</scope>
    <source>
        <strain evidence="17 18">DAOM BR117</strain>
    </source>
</reference>
<dbReference type="InterPro" id="IPR002921">
    <property type="entry name" value="Fungal_lipase-type"/>
</dbReference>
<keyword evidence="7" id="KW-0378">Hydrolase</keyword>
<dbReference type="GO" id="GO:0016298">
    <property type="term" value="F:lipase activity"/>
    <property type="evidence" value="ECO:0007669"/>
    <property type="project" value="TreeGrafter"/>
</dbReference>
<dbReference type="eggNOG" id="KOG2088">
    <property type="taxonomic scope" value="Eukaryota"/>
</dbReference>
<dbReference type="GO" id="GO:0046872">
    <property type="term" value="F:metal ion binding"/>
    <property type="evidence" value="ECO:0007669"/>
    <property type="project" value="UniProtKB-KW"/>
</dbReference>
<protein>
    <recommendedName>
        <fullName evidence="14">sn-1-specific diacylglycerol lipase</fullName>
        <ecNumber evidence="14">3.1.1.116</ecNumber>
    </recommendedName>
</protein>
<evidence type="ECO:0000313" key="18">
    <source>
        <dbReference type="Proteomes" id="UP000053201"/>
    </source>
</evidence>
<dbReference type="GO" id="GO:0019369">
    <property type="term" value="P:arachidonate metabolic process"/>
    <property type="evidence" value="ECO:0007669"/>
    <property type="project" value="TreeGrafter"/>
</dbReference>
<dbReference type="GeneID" id="27687327"/>
<comment type="subcellular location">
    <subcellularLocation>
        <location evidence="2">Cell membrane</location>
        <topology evidence="2">Multi-pass membrane protein</topology>
    </subcellularLocation>
</comment>
<organism evidence="17 18">
    <name type="scientific">Spizellomyces punctatus (strain DAOM BR117)</name>
    <dbReference type="NCBI Taxonomy" id="645134"/>
    <lineage>
        <taxon>Eukaryota</taxon>
        <taxon>Fungi</taxon>
        <taxon>Fungi incertae sedis</taxon>
        <taxon>Chytridiomycota</taxon>
        <taxon>Chytridiomycota incertae sedis</taxon>
        <taxon>Chytridiomycetes</taxon>
        <taxon>Spizellomycetales</taxon>
        <taxon>Spizellomycetaceae</taxon>
        <taxon>Spizellomyces</taxon>
    </lineage>
</organism>
<evidence type="ECO:0000256" key="12">
    <source>
        <dbReference type="ARBA" id="ARBA00023136"/>
    </source>
</evidence>
<feature type="region of interest" description="Disordered" evidence="15">
    <location>
        <begin position="376"/>
        <end position="437"/>
    </location>
</feature>
<dbReference type="OMA" id="FWAMIKT"/>
<dbReference type="PANTHER" id="PTHR45792">
    <property type="entry name" value="DIACYLGLYCEROL LIPASE HOMOLOG-RELATED"/>
    <property type="match status" value="1"/>
</dbReference>
<dbReference type="RefSeq" id="XP_016608765.1">
    <property type="nucleotide sequence ID" value="XM_016752089.1"/>
</dbReference>
<feature type="region of interest" description="Disordered" evidence="15">
    <location>
        <begin position="453"/>
        <end position="500"/>
    </location>
</feature>
<keyword evidence="12" id="KW-0472">Membrane</keyword>
<gene>
    <name evidence="17" type="ORF">SPPG_03842</name>
</gene>
<sequence>MHDSACPEVVLVIEEAEEDAGDRAGTDVSLLVGTDDKEEAMKTEAALVASAVASTTLTAAASAVVGCTDLALRVDTSSILHHHNHRPLLDRRIAALISSISTGARISLRLASILVEAIFESLKFSASTSLAITRRAMVAAVSSARTLHLIAMGRGKSDSVSFFKVLDRYTSAGVYVIHNVFSLAELLTHTTFHLASSTIRFSLNAAEEFVQVLDGLFGETETSKALAAFVCLVKKELEGTEEDLCLGSKYGRISALGQITKAMTAYCCLQYVNRNRWRNSLKLTAIFEGHIRPSEVPEDSAAKSYSGLSDCEINSPSDLGEMGMAELHAIASGTSQLLAPLTRNHILGPMDRRRMSNPERFSSLALRLIDLEGGRSGVQTMTREDSGYGEDPTAAWPEKPQNLAEARDRRREHRHGSVTPDGRRQRAHSGQSGQYKLDHAQVNSVLRMLESVQFGRSQTKSKRSTKWENSASLPKAHRDGHGRHARPKSDNIVSTDGSGDPRQKLFENIARYVRFASGAYGTNFLKILGIGRARDLLIENCTEHHNHQSFAFHTDVPVEHIITSSFRKPSALHPPALIAPVHYLVVDAKSSAVVVSLRGTLGLSDLITDLTSNYASYETVDGVQGKVHAGMLASAEKIARGPVRDAVVEALNKHPNFGLVLTGHSLGGGVAALLALIWSRKCVGDNGEEKFFTSEEKGFPSRPVHCFVYGVPAVMSLNLSSHCKDLITSVIYRHDVVPCLSLGLIRDFRNVAVNLCNEQGMAERVIGKVLGVFKNYPGANVPTNAGRQEGPGHEDELWYWALLKTLRADMRAEKLYPPGSVYWLDATTPVVKAAANPVSSSPTVNVSKARIATALTVHAVDDVEVAFSEFTFSRTMFIDHSPHSYERALQSLMVAMKTHQWG</sequence>
<dbReference type="CDD" id="cd00519">
    <property type="entry name" value="Lipase_3"/>
    <property type="match status" value="1"/>
</dbReference>
<evidence type="ECO:0000256" key="4">
    <source>
        <dbReference type="ARBA" id="ARBA00022553"/>
    </source>
</evidence>
<dbReference type="PANTHER" id="PTHR45792:SF7">
    <property type="entry name" value="PUTATIVE (AFU_ORTHOLOGUE AFUA_6G02710)-RELATED"/>
    <property type="match status" value="1"/>
</dbReference>
<keyword evidence="9" id="KW-0442">Lipid degradation</keyword>
<dbReference type="InParanoid" id="A0A0L0HGY9"/>
<evidence type="ECO:0000313" key="17">
    <source>
        <dbReference type="EMBL" id="KND00726.1"/>
    </source>
</evidence>
<evidence type="ECO:0000256" key="11">
    <source>
        <dbReference type="ARBA" id="ARBA00023098"/>
    </source>
</evidence>
<evidence type="ECO:0000256" key="14">
    <source>
        <dbReference type="ARBA" id="ARBA00026104"/>
    </source>
</evidence>
<evidence type="ECO:0000256" key="10">
    <source>
        <dbReference type="ARBA" id="ARBA00022989"/>
    </source>
</evidence>
<evidence type="ECO:0000256" key="2">
    <source>
        <dbReference type="ARBA" id="ARBA00004651"/>
    </source>
</evidence>
<name>A0A0L0HGY9_SPIPD</name>
<keyword evidence="6" id="KW-0479">Metal-binding</keyword>
<dbReference type="SUPFAM" id="SSF53474">
    <property type="entry name" value="alpha/beta-Hydrolases"/>
    <property type="match status" value="1"/>
</dbReference>
<comment type="catalytic activity">
    <reaction evidence="13">
        <text>a 1,2-diacyl-sn-glycerol + H2O = a 2-acylglycerol + a fatty acid + H(+)</text>
        <dbReference type="Rhea" id="RHEA:33275"/>
        <dbReference type="ChEBI" id="CHEBI:15377"/>
        <dbReference type="ChEBI" id="CHEBI:15378"/>
        <dbReference type="ChEBI" id="CHEBI:17389"/>
        <dbReference type="ChEBI" id="CHEBI:17815"/>
        <dbReference type="ChEBI" id="CHEBI:28868"/>
        <dbReference type="EC" id="3.1.1.116"/>
    </reaction>
    <physiologicalReaction direction="left-to-right" evidence="13">
        <dbReference type="Rhea" id="RHEA:33276"/>
    </physiologicalReaction>
</comment>
<evidence type="ECO:0000256" key="1">
    <source>
        <dbReference type="ARBA" id="ARBA00001913"/>
    </source>
</evidence>
<dbReference type="AlphaFoldDB" id="A0A0L0HGY9"/>
<evidence type="ECO:0000256" key="5">
    <source>
        <dbReference type="ARBA" id="ARBA00022692"/>
    </source>
</evidence>
<keyword evidence="11" id="KW-0443">Lipid metabolism</keyword>
<evidence type="ECO:0000256" key="3">
    <source>
        <dbReference type="ARBA" id="ARBA00022475"/>
    </source>
</evidence>
<keyword evidence="10" id="KW-1133">Transmembrane helix</keyword>
<keyword evidence="5" id="KW-0812">Transmembrane</keyword>
<dbReference type="GO" id="GO:0005886">
    <property type="term" value="C:plasma membrane"/>
    <property type="evidence" value="ECO:0007669"/>
    <property type="project" value="UniProtKB-SubCell"/>
</dbReference>
<dbReference type="VEuPathDB" id="FungiDB:SPPG_03842"/>
<accession>A0A0L0HGY9</accession>
<dbReference type="Pfam" id="PF01764">
    <property type="entry name" value="Lipase_3"/>
    <property type="match status" value="1"/>
</dbReference>
<evidence type="ECO:0000256" key="9">
    <source>
        <dbReference type="ARBA" id="ARBA00022963"/>
    </source>
</evidence>
<evidence type="ECO:0000256" key="6">
    <source>
        <dbReference type="ARBA" id="ARBA00022723"/>
    </source>
</evidence>
<keyword evidence="4" id="KW-0597">Phosphoprotein</keyword>
<comment type="cofactor">
    <cofactor evidence="1">
        <name>Ca(2+)</name>
        <dbReference type="ChEBI" id="CHEBI:29108"/>
    </cofactor>
</comment>
<dbReference type="GO" id="GO:0046340">
    <property type="term" value="P:diacylglycerol catabolic process"/>
    <property type="evidence" value="ECO:0007669"/>
    <property type="project" value="TreeGrafter"/>
</dbReference>
<evidence type="ECO:0000256" key="13">
    <source>
        <dbReference type="ARBA" id="ARBA00024531"/>
    </source>
</evidence>
<dbReference type="InterPro" id="IPR052214">
    <property type="entry name" value="DAG_Lipase-Related"/>
</dbReference>
<evidence type="ECO:0000256" key="7">
    <source>
        <dbReference type="ARBA" id="ARBA00022801"/>
    </source>
</evidence>
<keyword evidence="8" id="KW-0106">Calcium</keyword>
<dbReference type="Gene3D" id="3.40.50.1820">
    <property type="entry name" value="alpha/beta hydrolase"/>
    <property type="match status" value="1"/>
</dbReference>
<proteinExistence type="predicted"/>
<evidence type="ECO:0000259" key="16">
    <source>
        <dbReference type="Pfam" id="PF01764"/>
    </source>
</evidence>
<feature type="domain" description="Fungal lipase-type" evidence="16">
    <location>
        <begin position="594"/>
        <end position="741"/>
    </location>
</feature>
<evidence type="ECO:0000256" key="8">
    <source>
        <dbReference type="ARBA" id="ARBA00022837"/>
    </source>
</evidence>
<dbReference type="InterPro" id="IPR029058">
    <property type="entry name" value="AB_hydrolase_fold"/>
</dbReference>